<dbReference type="InterPro" id="IPR045187">
    <property type="entry name" value="CcO_II"/>
</dbReference>
<evidence type="ECO:0000256" key="18">
    <source>
        <dbReference type="RuleBase" id="RU000456"/>
    </source>
</evidence>
<keyword evidence="9" id="KW-0732">Signal</keyword>
<evidence type="ECO:0000256" key="8">
    <source>
        <dbReference type="ARBA" id="ARBA00022723"/>
    </source>
</evidence>
<evidence type="ECO:0000256" key="3">
    <source>
        <dbReference type="ARBA" id="ARBA00007866"/>
    </source>
</evidence>
<evidence type="ECO:0000259" key="20">
    <source>
        <dbReference type="PROSITE" id="PS50857"/>
    </source>
</evidence>
<feature type="domain" description="Cytochrome oxidase subunit II copper A binding" evidence="20">
    <location>
        <begin position="124"/>
        <end position="236"/>
    </location>
</feature>
<dbReference type="SUPFAM" id="SSF81464">
    <property type="entry name" value="Cytochrome c oxidase subunit II-like, transmembrane region"/>
    <property type="match status" value="1"/>
</dbReference>
<sequence length="347" mass="39093">MSKKGFLIPLLAVLPVLLLSGCDTHMVVFEPKGPAARDILHLINWSLIFMALVVVVVFGLFGYIVWKYRATKENKDYEPPEEHGSTKLEIIWTVIPIIIVIALTIPTIKTIYSLEKVPAGYKDKKPITINVTSADWKWIFSYPDQGVETVNYLNIPVGTPVKFKLTSAGTMNSFWIPALGGQKYTMAKMETQLYLVADQTGEYIGKNTNFNGKGYADMEFTVEAQSPQAFAKWVKDVKNKAPKLTEKSYINLLKPSNLGRETFSNTHLAFVNHADMNSKTYTFPELYRNHDYPGQIFKEPDNQNHTMKMDGQAEGKSMDMSKMNMKNMDMKNMNMSGKSTGGENNGN</sequence>
<dbReference type="Proteomes" id="UP001224122">
    <property type="component" value="Unassembled WGS sequence"/>
</dbReference>
<feature type="transmembrane region" description="Helical" evidence="19">
    <location>
        <begin position="45"/>
        <end position="66"/>
    </location>
</feature>
<dbReference type="Pfam" id="PF00116">
    <property type="entry name" value="COX2"/>
    <property type="match status" value="1"/>
</dbReference>
<dbReference type="PROSITE" id="PS50857">
    <property type="entry name" value="COX2_CUA"/>
    <property type="match status" value="1"/>
</dbReference>
<evidence type="ECO:0000259" key="21">
    <source>
        <dbReference type="PROSITE" id="PS50999"/>
    </source>
</evidence>
<evidence type="ECO:0000256" key="15">
    <source>
        <dbReference type="ARBA" id="ARBA00024688"/>
    </source>
</evidence>
<evidence type="ECO:0000256" key="11">
    <source>
        <dbReference type="ARBA" id="ARBA00022989"/>
    </source>
</evidence>
<feature type="transmembrane region" description="Helical" evidence="19">
    <location>
        <begin position="87"/>
        <end position="108"/>
    </location>
</feature>
<dbReference type="Gene3D" id="1.10.287.90">
    <property type="match status" value="1"/>
</dbReference>
<evidence type="ECO:0000256" key="4">
    <source>
        <dbReference type="ARBA" id="ARBA00022448"/>
    </source>
</evidence>
<evidence type="ECO:0000256" key="9">
    <source>
        <dbReference type="ARBA" id="ARBA00022729"/>
    </source>
</evidence>
<comment type="function">
    <text evidence="15">Subunits I and II form the functional core of the enzyme complex. Electrons originating in cytochrome c are transferred via heme a and Cu(A) to the binuclear center formed by heme a3 and Cu(B).</text>
</comment>
<keyword evidence="10 18" id="KW-0249">Electron transport</keyword>
<keyword evidence="4 18" id="KW-0813">Transport</keyword>
<evidence type="ECO:0000256" key="16">
    <source>
        <dbReference type="ARBA" id="ARBA00031399"/>
    </source>
</evidence>
<evidence type="ECO:0000256" key="1">
    <source>
        <dbReference type="ARBA" id="ARBA00000725"/>
    </source>
</evidence>
<dbReference type="PANTHER" id="PTHR22888:SF18">
    <property type="entry name" value="CYTOCHROME BO(3) UBIQUINOL OXIDASE SUBUNIT 2"/>
    <property type="match status" value="1"/>
</dbReference>
<keyword evidence="23" id="KW-1185">Reference proteome</keyword>
<dbReference type="RefSeq" id="WP_307408783.1">
    <property type="nucleotide sequence ID" value="NZ_JAUSTW010000004.1"/>
</dbReference>
<dbReference type="PRINTS" id="PR01166">
    <property type="entry name" value="CYCOXIDASEII"/>
</dbReference>
<keyword evidence="13" id="KW-0186">Copper</keyword>
<evidence type="ECO:0000256" key="13">
    <source>
        <dbReference type="ARBA" id="ARBA00023008"/>
    </source>
</evidence>
<evidence type="ECO:0000256" key="14">
    <source>
        <dbReference type="ARBA" id="ARBA00023136"/>
    </source>
</evidence>
<comment type="catalytic activity">
    <reaction evidence="1">
        <text>2 a quinol + O2 = 2 a quinone + 2 H2O</text>
        <dbReference type="Rhea" id="RHEA:55376"/>
        <dbReference type="ChEBI" id="CHEBI:15377"/>
        <dbReference type="ChEBI" id="CHEBI:15379"/>
        <dbReference type="ChEBI" id="CHEBI:24646"/>
        <dbReference type="ChEBI" id="CHEBI:132124"/>
    </reaction>
</comment>
<proteinExistence type="inferred from homology"/>
<dbReference type="InterPro" id="IPR036257">
    <property type="entry name" value="Cyt_c_oxidase_su2_TM_sf"/>
</dbReference>
<dbReference type="InterPro" id="IPR006332">
    <property type="entry name" value="QoxA"/>
</dbReference>
<dbReference type="PROSITE" id="PS51257">
    <property type="entry name" value="PROKAR_LIPOPROTEIN"/>
    <property type="match status" value="1"/>
</dbReference>
<keyword evidence="12" id="KW-0560">Oxidoreductase</keyword>
<keyword evidence="14 19" id="KW-0472">Membrane</keyword>
<evidence type="ECO:0000256" key="17">
    <source>
        <dbReference type="ARBA" id="ARBA00033219"/>
    </source>
</evidence>
<evidence type="ECO:0000256" key="12">
    <source>
        <dbReference type="ARBA" id="ARBA00023002"/>
    </source>
</evidence>
<dbReference type="NCBIfam" id="TIGR02866">
    <property type="entry name" value="CoxB"/>
    <property type="match status" value="1"/>
</dbReference>
<dbReference type="InterPro" id="IPR014222">
    <property type="entry name" value="Cyt_c_oxidase_su2"/>
</dbReference>
<feature type="domain" description="Cytochrome oxidase subunit II transmembrane region profile" evidence="21">
    <location>
        <begin position="20"/>
        <end position="118"/>
    </location>
</feature>
<organism evidence="22 23">
    <name type="scientific">Neobacillus ginsengisoli</name>
    <dbReference type="NCBI Taxonomy" id="904295"/>
    <lineage>
        <taxon>Bacteria</taxon>
        <taxon>Bacillati</taxon>
        <taxon>Bacillota</taxon>
        <taxon>Bacilli</taxon>
        <taxon>Bacillales</taxon>
        <taxon>Bacillaceae</taxon>
        <taxon>Neobacillus</taxon>
    </lineage>
</organism>
<accession>A0ABT9XVX4</accession>
<dbReference type="InterPro" id="IPR034227">
    <property type="entry name" value="CuRO_UO_II"/>
</dbReference>
<dbReference type="CDD" id="cd04212">
    <property type="entry name" value="CuRO_UO_II"/>
    <property type="match status" value="1"/>
</dbReference>
<keyword evidence="7 18" id="KW-0812">Transmembrane</keyword>
<evidence type="ECO:0000256" key="2">
    <source>
        <dbReference type="ARBA" id="ARBA00004651"/>
    </source>
</evidence>
<comment type="subcellular location">
    <subcellularLocation>
        <location evidence="2 18">Cell membrane</location>
        <topology evidence="2 18">Multi-pass membrane protein</topology>
    </subcellularLocation>
</comment>
<comment type="caution">
    <text evidence="22">The sequence shown here is derived from an EMBL/GenBank/DDBJ whole genome shotgun (WGS) entry which is preliminary data.</text>
</comment>
<name>A0ABT9XVX4_9BACI</name>
<keyword evidence="11 19" id="KW-1133">Transmembrane helix</keyword>
<evidence type="ECO:0000256" key="19">
    <source>
        <dbReference type="SAM" id="Phobius"/>
    </source>
</evidence>
<dbReference type="EMBL" id="JAUSTW010000004">
    <property type="protein sequence ID" value="MDQ0199659.1"/>
    <property type="molecule type" value="Genomic_DNA"/>
</dbReference>
<protein>
    <recommendedName>
        <fullName evidence="16">Cytochrome aa3 subunit 2</fullName>
    </recommendedName>
    <alternativeName>
        <fullName evidence="17">Quinol oxidase polypeptide II</fullName>
    </alternativeName>
</protein>
<dbReference type="PANTHER" id="PTHR22888">
    <property type="entry name" value="CYTOCHROME C OXIDASE, SUBUNIT II"/>
    <property type="match status" value="1"/>
</dbReference>
<evidence type="ECO:0000256" key="7">
    <source>
        <dbReference type="ARBA" id="ARBA00022692"/>
    </source>
</evidence>
<reference evidence="22 23" key="1">
    <citation type="submission" date="2023-07" db="EMBL/GenBank/DDBJ databases">
        <title>Genomic Encyclopedia of Type Strains, Phase IV (KMG-IV): sequencing the most valuable type-strain genomes for metagenomic binning, comparative biology and taxonomic classification.</title>
        <authorList>
            <person name="Goeker M."/>
        </authorList>
    </citation>
    <scope>NUCLEOTIDE SEQUENCE [LARGE SCALE GENOMIC DNA]</scope>
    <source>
        <strain evidence="22 23">DSM 27594</strain>
    </source>
</reference>
<dbReference type="PROSITE" id="PS50999">
    <property type="entry name" value="COX2_TM"/>
    <property type="match status" value="1"/>
</dbReference>
<keyword evidence="5" id="KW-1003">Cell membrane</keyword>
<dbReference type="NCBIfam" id="TIGR01432">
    <property type="entry name" value="QOXA"/>
    <property type="match status" value="1"/>
</dbReference>
<dbReference type="Gene3D" id="2.60.40.420">
    <property type="entry name" value="Cupredoxins - blue copper proteins"/>
    <property type="match status" value="1"/>
</dbReference>
<comment type="similarity">
    <text evidence="3 18">Belongs to the cytochrome c oxidase subunit 2 family.</text>
</comment>
<keyword evidence="6 18" id="KW-0679">Respiratory chain</keyword>
<keyword evidence="8" id="KW-0479">Metal-binding</keyword>
<dbReference type="Pfam" id="PF02790">
    <property type="entry name" value="COX2_TM"/>
    <property type="match status" value="1"/>
</dbReference>
<evidence type="ECO:0000313" key="22">
    <source>
        <dbReference type="EMBL" id="MDQ0199659.1"/>
    </source>
</evidence>
<dbReference type="InterPro" id="IPR008972">
    <property type="entry name" value="Cupredoxin"/>
</dbReference>
<dbReference type="InterPro" id="IPR002429">
    <property type="entry name" value="CcO_II-like_C"/>
</dbReference>
<dbReference type="SUPFAM" id="SSF49503">
    <property type="entry name" value="Cupredoxins"/>
    <property type="match status" value="1"/>
</dbReference>
<evidence type="ECO:0000313" key="23">
    <source>
        <dbReference type="Proteomes" id="UP001224122"/>
    </source>
</evidence>
<gene>
    <name evidence="22" type="ORF">J2S10_002841</name>
</gene>
<dbReference type="InterPro" id="IPR011759">
    <property type="entry name" value="Cyt_c_oxidase_su2_TM_dom"/>
</dbReference>
<evidence type="ECO:0000256" key="5">
    <source>
        <dbReference type="ARBA" id="ARBA00022475"/>
    </source>
</evidence>
<evidence type="ECO:0000256" key="10">
    <source>
        <dbReference type="ARBA" id="ARBA00022982"/>
    </source>
</evidence>
<evidence type="ECO:0000256" key="6">
    <source>
        <dbReference type="ARBA" id="ARBA00022660"/>
    </source>
</evidence>